<feature type="domain" description="MYND-type" evidence="5">
    <location>
        <begin position="13"/>
        <end position="49"/>
    </location>
</feature>
<dbReference type="Pfam" id="PF01753">
    <property type="entry name" value="zf-MYND"/>
    <property type="match status" value="1"/>
</dbReference>
<evidence type="ECO:0000313" key="6">
    <source>
        <dbReference type="EMBL" id="CZT15852.1"/>
    </source>
</evidence>
<reference evidence="6 7" key="1">
    <citation type="submission" date="2016-03" db="EMBL/GenBank/DDBJ databases">
        <authorList>
            <person name="Ploux O."/>
        </authorList>
    </citation>
    <scope>NUCLEOTIDE SEQUENCE [LARGE SCALE GENOMIC DNA]</scope>
    <source>
        <strain evidence="6 7">URUG2</strain>
    </source>
</reference>
<dbReference type="PROSITE" id="PS01360">
    <property type="entry name" value="ZF_MYND_1"/>
    <property type="match status" value="1"/>
</dbReference>
<evidence type="ECO:0000256" key="2">
    <source>
        <dbReference type="ARBA" id="ARBA00022771"/>
    </source>
</evidence>
<sequence length="386" mass="43655">MADDSAAPATAPCPCCGIAATKVCSGCRDIVYCSPACQKADWPFHKHLCKTFKDFQERPAPDMRRVVVFPEDGDRPIFKWLEVEDFPWGHKVCIEGTDLEKATWPRDCTFNPRTMQLLPERIVIYYDDSFSWGSGCFNTSLMAATDGRLGYQWDGPMIAVSGASYEENSVYNMRDFSMSQYSSLIAFFVAFTFTTQRKFVQYDEQEFTSHVEVLKLLNVPCDCDGEQVTMYHFETSADHPIFHDRVGSLVPRHHQNVGPAGTYSPISQRIGMSLLAWKVDSLDTTHSLTTPSIATIFTLIEADVDTFGTILPGWDHVRADVLLGRCEAEPLDLSHEEVTRFLAYCEHYVAPLVAWALEVDKASRMPRIEEVLEKVTAKTWESFHLP</sequence>
<accession>A0A2D3UM08</accession>
<protein>
    <recommendedName>
        <fullName evidence="5">MYND-type domain-containing protein</fullName>
    </recommendedName>
</protein>
<dbReference type="EMBL" id="FJUY01000002">
    <property type="protein sequence ID" value="CZT15852.1"/>
    <property type="molecule type" value="Genomic_DNA"/>
</dbReference>
<dbReference type="InterPro" id="IPR002893">
    <property type="entry name" value="Znf_MYND"/>
</dbReference>
<dbReference type="OrthoDB" id="437457at2759"/>
<dbReference type="RefSeq" id="XP_023622747.1">
    <property type="nucleotide sequence ID" value="XM_023766979.1"/>
</dbReference>
<dbReference type="Proteomes" id="UP000225277">
    <property type="component" value="Unassembled WGS sequence"/>
</dbReference>
<dbReference type="SUPFAM" id="SSF144232">
    <property type="entry name" value="HIT/MYND zinc finger-like"/>
    <property type="match status" value="1"/>
</dbReference>
<proteinExistence type="predicted"/>
<gene>
    <name evidence="6" type="ORF">RCC_01688</name>
</gene>
<dbReference type="AlphaFoldDB" id="A0A2D3UM08"/>
<dbReference type="PROSITE" id="PS50865">
    <property type="entry name" value="ZF_MYND_2"/>
    <property type="match status" value="1"/>
</dbReference>
<dbReference type="Gene3D" id="6.10.140.2220">
    <property type="match status" value="1"/>
</dbReference>
<evidence type="ECO:0000256" key="3">
    <source>
        <dbReference type="ARBA" id="ARBA00022833"/>
    </source>
</evidence>
<dbReference type="STRING" id="112498.A0A2D3UM08"/>
<evidence type="ECO:0000259" key="5">
    <source>
        <dbReference type="PROSITE" id="PS50865"/>
    </source>
</evidence>
<evidence type="ECO:0000313" key="7">
    <source>
        <dbReference type="Proteomes" id="UP000225277"/>
    </source>
</evidence>
<keyword evidence="2 4" id="KW-0863">Zinc-finger</keyword>
<keyword evidence="3" id="KW-0862">Zinc</keyword>
<evidence type="ECO:0000256" key="1">
    <source>
        <dbReference type="ARBA" id="ARBA00022723"/>
    </source>
</evidence>
<organism evidence="6 7">
    <name type="scientific">Ramularia collo-cygni</name>
    <dbReference type="NCBI Taxonomy" id="112498"/>
    <lineage>
        <taxon>Eukaryota</taxon>
        <taxon>Fungi</taxon>
        <taxon>Dikarya</taxon>
        <taxon>Ascomycota</taxon>
        <taxon>Pezizomycotina</taxon>
        <taxon>Dothideomycetes</taxon>
        <taxon>Dothideomycetidae</taxon>
        <taxon>Mycosphaerellales</taxon>
        <taxon>Mycosphaerellaceae</taxon>
        <taxon>Ramularia</taxon>
    </lineage>
</organism>
<dbReference type="GeneID" id="35596923"/>
<keyword evidence="1" id="KW-0479">Metal-binding</keyword>
<name>A0A2D3UM08_9PEZI</name>
<keyword evidence="7" id="KW-1185">Reference proteome</keyword>
<evidence type="ECO:0000256" key="4">
    <source>
        <dbReference type="PROSITE-ProRule" id="PRU00134"/>
    </source>
</evidence>
<dbReference type="GO" id="GO:0008270">
    <property type="term" value="F:zinc ion binding"/>
    <property type="evidence" value="ECO:0007669"/>
    <property type="project" value="UniProtKB-KW"/>
</dbReference>